<dbReference type="Gene3D" id="3.40.630.30">
    <property type="match status" value="2"/>
</dbReference>
<evidence type="ECO:0000313" key="3">
    <source>
        <dbReference type="Proteomes" id="UP001597492"/>
    </source>
</evidence>
<dbReference type="InterPro" id="IPR025559">
    <property type="entry name" value="Eis_dom"/>
</dbReference>
<evidence type="ECO:0000259" key="1">
    <source>
        <dbReference type="PROSITE" id="PS51186"/>
    </source>
</evidence>
<dbReference type="PANTHER" id="PTHR37817">
    <property type="entry name" value="N-ACETYLTRANSFERASE EIS"/>
    <property type="match status" value="1"/>
</dbReference>
<dbReference type="EC" id="2.3.1.-" evidence="2"/>
<dbReference type="Pfam" id="PF17668">
    <property type="entry name" value="Acetyltransf_17"/>
    <property type="match status" value="1"/>
</dbReference>
<dbReference type="InterPro" id="IPR041380">
    <property type="entry name" value="Acetyltransf_17"/>
</dbReference>
<dbReference type="Pfam" id="PF13530">
    <property type="entry name" value="SCP2_2"/>
    <property type="match status" value="1"/>
</dbReference>
<dbReference type="InterPro" id="IPR051554">
    <property type="entry name" value="Acetyltransferase_Eis"/>
</dbReference>
<dbReference type="InterPro" id="IPR000182">
    <property type="entry name" value="GNAT_dom"/>
</dbReference>
<dbReference type="SUPFAM" id="SSF55718">
    <property type="entry name" value="SCP-like"/>
    <property type="match status" value="1"/>
</dbReference>
<feature type="domain" description="N-acetyltransferase" evidence="1">
    <location>
        <begin position="7"/>
        <end position="164"/>
    </location>
</feature>
<dbReference type="CDD" id="cd04301">
    <property type="entry name" value="NAT_SF"/>
    <property type="match status" value="1"/>
</dbReference>
<dbReference type="Gene3D" id="3.30.1050.10">
    <property type="entry name" value="SCP2 sterol-binding domain"/>
    <property type="match status" value="1"/>
</dbReference>
<dbReference type="Pfam" id="PF13527">
    <property type="entry name" value="Acetyltransf_9"/>
    <property type="match status" value="1"/>
</dbReference>
<reference evidence="3" key="1">
    <citation type="journal article" date="2019" name="Int. J. Syst. Evol. Microbiol.">
        <title>The Global Catalogue of Microorganisms (GCM) 10K type strain sequencing project: providing services to taxonomists for standard genome sequencing and annotation.</title>
        <authorList>
            <consortium name="The Broad Institute Genomics Platform"/>
            <consortium name="The Broad Institute Genome Sequencing Center for Infectious Disease"/>
            <person name="Wu L."/>
            <person name="Ma J."/>
        </authorList>
    </citation>
    <scope>NUCLEOTIDE SEQUENCE [LARGE SCALE GENOMIC DNA]</scope>
    <source>
        <strain evidence="3">TISTR 1514</strain>
    </source>
</reference>
<keyword evidence="3" id="KW-1185">Reference proteome</keyword>
<gene>
    <name evidence="2" type="ORF">ACFSW7_02875</name>
</gene>
<dbReference type="Proteomes" id="UP001597492">
    <property type="component" value="Unassembled WGS sequence"/>
</dbReference>
<dbReference type="SUPFAM" id="SSF55729">
    <property type="entry name" value="Acyl-CoA N-acyltransferases (Nat)"/>
    <property type="match status" value="1"/>
</dbReference>
<dbReference type="RefSeq" id="WP_019617864.1">
    <property type="nucleotide sequence ID" value="NZ_JBHUNE010000003.1"/>
</dbReference>
<evidence type="ECO:0000313" key="2">
    <source>
        <dbReference type="EMBL" id="MFD2757318.1"/>
    </source>
</evidence>
<keyword evidence="2" id="KW-0012">Acyltransferase</keyword>
<keyword evidence="2" id="KW-0808">Transferase</keyword>
<accession>A0ABW5UWH9</accession>
<dbReference type="EMBL" id="JBHUNE010000003">
    <property type="protein sequence ID" value="MFD2757318.1"/>
    <property type="molecule type" value="Genomic_DNA"/>
</dbReference>
<dbReference type="PROSITE" id="PS51186">
    <property type="entry name" value="GNAT"/>
    <property type="match status" value="1"/>
</dbReference>
<dbReference type="InterPro" id="IPR036527">
    <property type="entry name" value="SCP2_sterol-bd_dom_sf"/>
</dbReference>
<dbReference type="GO" id="GO:0016746">
    <property type="term" value="F:acyltransferase activity"/>
    <property type="evidence" value="ECO:0007669"/>
    <property type="project" value="UniProtKB-KW"/>
</dbReference>
<name>A0ABW5UWH9_9MICO</name>
<sequence>MHDSYRFDILPLDTPDDDPRWREYLEVFQLTLLSAPSTDAQVAAFRDNRRADGARLAMVTASTPSGDAIAGGFSAFSGHYNAGAEDAATLVINTIGVNPAHRRRGVLRELMTRELASAKAAGIPFATLSASEATIYGRFGFAPVAHGAEAKIDVAKFRLRDEAPVAAGRVEWIAPSFLEPHYWRVVRAFHAANVGSVLPYHRTFLGDTGQWDSEAEGPSKKLRAIAHFDESGTVDGFALFEHRGWDHPRKVHVQKVVGANFGVELALWQALASMDLIERLDYYVTASDPLLPALVDERAVRIDDVGDLHWLRILDVPRAVAARSFDTDGEVTVRITDSLGHADGTWHIAARDSRGSAEATDAAPQVTLDVAELARVWESDTTATALAQAGRVTGEPRDVAAFDRLFHRFAPMRNTTGY</sequence>
<comment type="caution">
    <text evidence="2">The sequence shown here is derived from an EMBL/GenBank/DDBJ whole genome shotgun (WGS) entry which is preliminary data.</text>
</comment>
<dbReference type="InterPro" id="IPR016181">
    <property type="entry name" value="Acyl_CoA_acyltransferase"/>
</dbReference>
<protein>
    <submittedName>
        <fullName evidence="2">GNAT family N-acetyltransferase</fullName>
        <ecNumber evidence="2">2.3.1.-</ecNumber>
    </submittedName>
</protein>
<dbReference type="PANTHER" id="PTHR37817:SF1">
    <property type="entry name" value="N-ACETYLTRANSFERASE EIS"/>
    <property type="match status" value="1"/>
</dbReference>
<organism evidence="2 3">
    <name type="scientific">Gulosibacter faecalis</name>
    <dbReference type="NCBI Taxonomy" id="272240"/>
    <lineage>
        <taxon>Bacteria</taxon>
        <taxon>Bacillati</taxon>
        <taxon>Actinomycetota</taxon>
        <taxon>Actinomycetes</taxon>
        <taxon>Micrococcales</taxon>
        <taxon>Microbacteriaceae</taxon>
        <taxon>Gulosibacter</taxon>
    </lineage>
</organism>
<proteinExistence type="predicted"/>